<organism evidence="4 5">
    <name type="scientific">Musa acuminata subsp. malaccensis</name>
    <name type="common">Wild banana</name>
    <name type="synonym">Musa malaccensis</name>
    <dbReference type="NCBI Taxonomy" id="214687"/>
    <lineage>
        <taxon>Eukaryota</taxon>
        <taxon>Viridiplantae</taxon>
        <taxon>Streptophyta</taxon>
        <taxon>Embryophyta</taxon>
        <taxon>Tracheophyta</taxon>
        <taxon>Spermatophyta</taxon>
        <taxon>Magnoliopsida</taxon>
        <taxon>Liliopsida</taxon>
        <taxon>Zingiberales</taxon>
        <taxon>Musaceae</taxon>
        <taxon>Musa</taxon>
    </lineage>
</organism>
<dbReference type="AlphaFoldDB" id="A0A804L5U2"/>
<comment type="similarity">
    <text evidence="2">Belongs to the LAZY family.</text>
</comment>
<proteinExistence type="inferred from homology"/>
<keyword evidence="1" id="KW-0341">Growth regulation</keyword>
<dbReference type="PANTHER" id="PTHR34045:SF3">
    <property type="entry name" value="PROTEIN LAZY 4"/>
    <property type="match status" value="1"/>
</dbReference>
<name>A0A804L5U2_MUSAM</name>
<keyword evidence="3" id="KW-0812">Transmembrane</keyword>
<dbReference type="EnsemblPlants" id="Ma11_t08910.1">
    <property type="protein sequence ID" value="Ma11_p08910.1"/>
    <property type="gene ID" value="Ma11_g08910"/>
</dbReference>
<reference evidence="4" key="1">
    <citation type="submission" date="2021-05" db="UniProtKB">
        <authorList>
            <consortium name="EnsemblPlants"/>
        </authorList>
    </citation>
    <scope>IDENTIFICATION</scope>
    <source>
        <strain evidence="4">subsp. malaccensis</strain>
    </source>
</reference>
<keyword evidence="3" id="KW-0472">Membrane</keyword>
<dbReference type="GO" id="GO:0040008">
    <property type="term" value="P:regulation of growth"/>
    <property type="evidence" value="ECO:0007669"/>
    <property type="project" value="InterPro"/>
</dbReference>
<accession>A0A804L5U2</accession>
<dbReference type="InParanoid" id="A0A804L5U2"/>
<feature type="transmembrane region" description="Helical" evidence="3">
    <location>
        <begin position="233"/>
        <end position="251"/>
    </location>
</feature>
<dbReference type="InterPro" id="IPR044683">
    <property type="entry name" value="LAZY"/>
</dbReference>
<keyword evidence="5" id="KW-1185">Reference proteome</keyword>
<keyword evidence="3" id="KW-1133">Transmembrane helix</keyword>
<dbReference type="FunCoup" id="A0A804L5U2">
    <property type="interactions" value="576"/>
</dbReference>
<evidence type="ECO:0000256" key="2">
    <source>
        <dbReference type="ARBA" id="ARBA00024198"/>
    </source>
</evidence>
<evidence type="ECO:0000313" key="5">
    <source>
        <dbReference type="Proteomes" id="UP000012960"/>
    </source>
</evidence>
<dbReference type="Gramene" id="Ma11_t08910.1">
    <property type="protein sequence ID" value="Ma11_p08910.1"/>
    <property type="gene ID" value="Ma11_g08910"/>
</dbReference>
<evidence type="ECO:0000313" key="4">
    <source>
        <dbReference type="EnsemblPlants" id="Ma11_p08910.1"/>
    </source>
</evidence>
<dbReference type="GO" id="GO:0009630">
    <property type="term" value="P:gravitropism"/>
    <property type="evidence" value="ECO:0007669"/>
    <property type="project" value="InterPro"/>
</dbReference>
<dbReference type="PANTHER" id="PTHR34045">
    <property type="entry name" value="OS03G0406300 PROTEIN"/>
    <property type="match status" value="1"/>
</dbReference>
<dbReference type="Proteomes" id="UP000012960">
    <property type="component" value="Unplaced"/>
</dbReference>
<protein>
    <submittedName>
        <fullName evidence="4">Uncharacterized protein</fullName>
    </submittedName>
</protein>
<evidence type="ECO:0000256" key="3">
    <source>
        <dbReference type="SAM" id="Phobius"/>
    </source>
</evidence>
<evidence type="ECO:0000256" key="1">
    <source>
        <dbReference type="ARBA" id="ARBA00022604"/>
    </source>
</evidence>
<sequence length="252" mass="27952">MRILSWVQNKFNSSQERKRFDAGSSSTSRASIPDVRKELGNCLHTLLAIGTLGDAHTKEDPQRHDDPYLDTSEDLPCFTIEEAKELHKELAKLLTRKLKSSAHGSEIANDDRANRFLGRSLRPEADKATSFLLENSEDVNCGDLSPDTRIILHKLEDALSCNYTAIKKESLSFLLKKRFVCGRGFAQQTRSFKGGLIAEPSVEKILKAILTKKIYPQSSAPTLMKKRNRGFDLGAVWPVLVAALSVAIGLGL</sequence>